<keyword evidence="4" id="KW-1185">Reference proteome</keyword>
<sequence length="153" mass="16867">MFRTWKVWYIPEPCLVCSELFIMKTILILVIAIGSILATLQAEGKRFILEERKEKAAYQLVHDAHLSGKVGGSTSASDVKMNDLTGKMGTNPTSSYGLTRDENNESKLNSNNINNEDHKNESSAQVPSGSTTDGHHVAGDDDCRFSKHPKRAC</sequence>
<organism evidence="3 4">
    <name type="scientific">Tetracentron sinense</name>
    <name type="common">Spur-leaf</name>
    <dbReference type="NCBI Taxonomy" id="13715"/>
    <lineage>
        <taxon>Eukaryota</taxon>
        <taxon>Viridiplantae</taxon>
        <taxon>Streptophyta</taxon>
        <taxon>Embryophyta</taxon>
        <taxon>Tracheophyta</taxon>
        <taxon>Spermatophyta</taxon>
        <taxon>Magnoliopsida</taxon>
        <taxon>Trochodendrales</taxon>
        <taxon>Trochodendraceae</taxon>
        <taxon>Tetracentron</taxon>
    </lineage>
</organism>
<dbReference type="AlphaFoldDB" id="A0A834ZCJ5"/>
<feature type="compositionally biased region" description="Polar residues" evidence="1">
    <location>
        <begin position="88"/>
        <end position="97"/>
    </location>
</feature>
<reference evidence="3 4" key="1">
    <citation type="submission" date="2020-04" db="EMBL/GenBank/DDBJ databases">
        <title>Plant Genome Project.</title>
        <authorList>
            <person name="Zhang R.-G."/>
        </authorList>
    </citation>
    <scope>NUCLEOTIDE SEQUENCE [LARGE SCALE GENOMIC DNA]</scope>
    <source>
        <strain evidence="3">YNK0</strain>
        <tissue evidence="3">Leaf</tissue>
    </source>
</reference>
<gene>
    <name evidence="3" type="ORF">HHK36_012234</name>
</gene>
<name>A0A834ZCJ5_TETSI</name>
<evidence type="ECO:0000313" key="4">
    <source>
        <dbReference type="Proteomes" id="UP000655225"/>
    </source>
</evidence>
<comment type="caution">
    <text evidence="3">The sequence shown here is derived from an EMBL/GenBank/DDBJ whole genome shotgun (WGS) entry which is preliminary data.</text>
</comment>
<feature type="transmembrane region" description="Helical" evidence="2">
    <location>
        <begin position="20"/>
        <end position="40"/>
    </location>
</feature>
<evidence type="ECO:0000256" key="2">
    <source>
        <dbReference type="SAM" id="Phobius"/>
    </source>
</evidence>
<keyword evidence="2" id="KW-0812">Transmembrane</keyword>
<keyword evidence="2" id="KW-0472">Membrane</keyword>
<feature type="compositionally biased region" description="Basic and acidic residues" evidence="1">
    <location>
        <begin position="133"/>
        <end position="145"/>
    </location>
</feature>
<dbReference type="EMBL" id="JABCRI010000008">
    <property type="protein sequence ID" value="KAF8401301.1"/>
    <property type="molecule type" value="Genomic_DNA"/>
</dbReference>
<evidence type="ECO:0000313" key="3">
    <source>
        <dbReference type="EMBL" id="KAF8401301.1"/>
    </source>
</evidence>
<protein>
    <submittedName>
        <fullName evidence="3">Uncharacterized protein</fullName>
    </submittedName>
</protein>
<accession>A0A834ZCJ5</accession>
<feature type="compositionally biased region" description="Polar residues" evidence="1">
    <location>
        <begin position="122"/>
        <end position="132"/>
    </location>
</feature>
<keyword evidence="2" id="KW-1133">Transmembrane helix</keyword>
<feature type="region of interest" description="Disordered" evidence="1">
    <location>
        <begin position="69"/>
        <end position="153"/>
    </location>
</feature>
<evidence type="ECO:0000256" key="1">
    <source>
        <dbReference type="SAM" id="MobiDB-lite"/>
    </source>
</evidence>
<dbReference type="Proteomes" id="UP000655225">
    <property type="component" value="Unassembled WGS sequence"/>
</dbReference>
<proteinExistence type="predicted"/>
<dbReference type="OrthoDB" id="1569879at2759"/>